<proteinExistence type="predicted"/>
<accession>A0ABY5E700</accession>
<sequence>MEKHSILNDIDLNSKEEIFSDLLKNKNVRIERIVSTGQTSPKDFWYDQDENEFVLLLEGEAILEFKEEDKVKEVKLNKNDYIDIKAHVKHRVKYTDTNNPTIWLAVFY</sequence>
<reference evidence="2" key="1">
    <citation type="submission" date="2022-07" db="EMBL/GenBank/DDBJ databases">
        <title>Arcobacter roscoffensis sp. nov., a marine bacterium isolated from coastal seawater collected from Roscoff, France.</title>
        <authorList>
            <person name="Pascual J."/>
            <person name="Lepeaux C."/>
            <person name="Methner A."/>
            <person name="Overmann J."/>
        </authorList>
    </citation>
    <scope>NUCLEOTIDE SEQUENCE</scope>
    <source>
        <strain evidence="2">ARW1-2F2</strain>
    </source>
</reference>
<dbReference type="Pfam" id="PF07883">
    <property type="entry name" value="Cupin_2"/>
    <property type="match status" value="1"/>
</dbReference>
<dbReference type="EMBL" id="CP100595">
    <property type="protein sequence ID" value="UTJ06488.1"/>
    <property type="molecule type" value="Genomic_DNA"/>
</dbReference>
<feature type="domain" description="Cupin type-2" evidence="1">
    <location>
        <begin position="37"/>
        <end position="107"/>
    </location>
</feature>
<name>A0ABY5E700_9BACT</name>
<dbReference type="InterPro" id="IPR013096">
    <property type="entry name" value="Cupin_2"/>
</dbReference>
<gene>
    <name evidence="2" type="ORF">NJU99_14780</name>
</gene>
<dbReference type="Gene3D" id="2.60.120.10">
    <property type="entry name" value="Jelly Rolls"/>
    <property type="match status" value="1"/>
</dbReference>
<dbReference type="InterPro" id="IPR011051">
    <property type="entry name" value="RmlC_Cupin_sf"/>
</dbReference>
<dbReference type="InterPro" id="IPR014710">
    <property type="entry name" value="RmlC-like_jellyroll"/>
</dbReference>
<evidence type="ECO:0000313" key="2">
    <source>
        <dbReference type="EMBL" id="UTJ06488.1"/>
    </source>
</evidence>
<dbReference type="CDD" id="cd06981">
    <property type="entry name" value="cupin_reut_a1446"/>
    <property type="match status" value="1"/>
</dbReference>
<evidence type="ECO:0000313" key="3">
    <source>
        <dbReference type="Proteomes" id="UP001060012"/>
    </source>
</evidence>
<protein>
    <submittedName>
        <fullName evidence="2">Cupin domain-containing protein</fullName>
    </submittedName>
</protein>
<organism evidence="2 3">
    <name type="scientific">Arcobacter roscoffensis</name>
    <dbReference type="NCBI Taxonomy" id="2961520"/>
    <lineage>
        <taxon>Bacteria</taxon>
        <taxon>Pseudomonadati</taxon>
        <taxon>Campylobacterota</taxon>
        <taxon>Epsilonproteobacteria</taxon>
        <taxon>Campylobacterales</taxon>
        <taxon>Arcobacteraceae</taxon>
        <taxon>Arcobacter</taxon>
    </lineage>
</organism>
<dbReference type="Proteomes" id="UP001060012">
    <property type="component" value="Chromosome"/>
</dbReference>
<dbReference type="SUPFAM" id="SSF51182">
    <property type="entry name" value="RmlC-like cupins"/>
    <property type="match status" value="1"/>
</dbReference>
<dbReference type="RefSeq" id="WP_254576667.1">
    <property type="nucleotide sequence ID" value="NZ_CP100595.1"/>
</dbReference>
<keyword evidence="3" id="KW-1185">Reference proteome</keyword>
<evidence type="ECO:0000259" key="1">
    <source>
        <dbReference type="Pfam" id="PF07883"/>
    </source>
</evidence>